<dbReference type="InterPro" id="IPR045863">
    <property type="entry name" value="CorA_TM1_TM2"/>
</dbReference>
<feature type="transmembrane region" description="Helical" evidence="6">
    <location>
        <begin position="1258"/>
        <end position="1279"/>
    </location>
</feature>
<evidence type="ECO:0000256" key="5">
    <source>
        <dbReference type="SAM" id="MobiDB-lite"/>
    </source>
</evidence>
<reference evidence="7 8" key="1">
    <citation type="submission" date="2016-04" db="EMBL/GenBank/DDBJ databases">
        <title>Draft genome of Fonsecaea erecta CBS 125763.</title>
        <authorList>
            <person name="Weiss V.A."/>
            <person name="Vicente V.A."/>
            <person name="Raittz R.T."/>
            <person name="Moreno L.F."/>
            <person name="De Souza E.M."/>
            <person name="Pedrosa F.O."/>
            <person name="Steffens M.B."/>
            <person name="Faoro H."/>
            <person name="Tadra-Sfeir M.Z."/>
            <person name="Najafzadeh M.J."/>
            <person name="Felipe M.S."/>
            <person name="Teixeira M."/>
            <person name="Sun J."/>
            <person name="Xi L."/>
            <person name="Gomes R."/>
            <person name="De Azevedo C.M."/>
            <person name="Salgado C.G."/>
            <person name="Da Silva M.B."/>
            <person name="Nascimento M.F."/>
            <person name="Queiroz-Telles F."/>
            <person name="Attili D.S."/>
            <person name="Gorbushina A."/>
        </authorList>
    </citation>
    <scope>NUCLEOTIDE SEQUENCE [LARGE SCALE GENOMIC DNA]</scope>
    <source>
        <strain evidence="7 8">CBS 125763</strain>
    </source>
</reference>
<dbReference type="InterPro" id="IPR002523">
    <property type="entry name" value="MgTranspt_CorA/ZnTranspt_ZntB"/>
</dbReference>
<dbReference type="SUPFAM" id="SSF144083">
    <property type="entry name" value="Magnesium transport protein CorA, transmembrane region"/>
    <property type="match status" value="1"/>
</dbReference>
<dbReference type="EMBL" id="LVYI01000014">
    <property type="protein sequence ID" value="OAP54278.1"/>
    <property type="molecule type" value="Genomic_DNA"/>
</dbReference>
<dbReference type="Gene3D" id="1.20.58.340">
    <property type="entry name" value="Magnesium transport protein CorA, transmembrane region"/>
    <property type="match status" value="1"/>
</dbReference>
<organism evidence="7 8">
    <name type="scientific">Fonsecaea erecta</name>
    <dbReference type="NCBI Taxonomy" id="1367422"/>
    <lineage>
        <taxon>Eukaryota</taxon>
        <taxon>Fungi</taxon>
        <taxon>Dikarya</taxon>
        <taxon>Ascomycota</taxon>
        <taxon>Pezizomycotina</taxon>
        <taxon>Eurotiomycetes</taxon>
        <taxon>Chaetothyriomycetidae</taxon>
        <taxon>Chaetothyriales</taxon>
        <taxon>Herpotrichiellaceae</taxon>
        <taxon>Fonsecaea</taxon>
    </lineage>
</organism>
<feature type="region of interest" description="Disordered" evidence="5">
    <location>
        <begin position="362"/>
        <end position="437"/>
    </location>
</feature>
<feature type="compositionally biased region" description="Basic and acidic residues" evidence="5">
    <location>
        <begin position="503"/>
        <end position="516"/>
    </location>
</feature>
<feature type="compositionally biased region" description="Polar residues" evidence="5">
    <location>
        <begin position="760"/>
        <end position="769"/>
    </location>
</feature>
<dbReference type="GO" id="GO:0046873">
    <property type="term" value="F:metal ion transmembrane transporter activity"/>
    <property type="evidence" value="ECO:0007669"/>
    <property type="project" value="InterPro"/>
</dbReference>
<dbReference type="Proteomes" id="UP000078343">
    <property type="component" value="Unassembled WGS sequence"/>
</dbReference>
<feature type="region of interest" description="Disordered" evidence="5">
    <location>
        <begin position="463"/>
        <end position="521"/>
    </location>
</feature>
<evidence type="ECO:0000256" key="2">
    <source>
        <dbReference type="ARBA" id="ARBA00022692"/>
    </source>
</evidence>
<keyword evidence="3 6" id="KW-1133">Transmembrane helix</keyword>
<comment type="caution">
    <text evidence="7">The sequence shown here is derived from an EMBL/GenBank/DDBJ whole genome shotgun (WGS) entry which is preliminary data.</text>
</comment>
<dbReference type="OrthoDB" id="5430750at2759"/>
<evidence type="ECO:0000256" key="1">
    <source>
        <dbReference type="ARBA" id="ARBA00004141"/>
    </source>
</evidence>
<evidence type="ECO:0000313" key="7">
    <source>
        <dbReference type="EMBL" id="OAP54278.1"/>
    </source>
</evidence>
<dbReference type="STRING" id="1367422.A0A178Z3C4"/>
<evidence type="ECO:0000256" key="4">
    <source>
        <dbReference type="ARBA" id="ARBA00023136"/>
    </source>
</evidence>
<feature type="compositionally biased region" description="Basic and acidic residues" evidence="5">
    <location>
        <begin position="421"/>
        <end position="437"/>
    </location>
</feature>
<dbReference type="GO" id="GO:0016020">
    <property type="term" value="C:membrane"/>
    <property type="evidence" value="ECO:0007669"/>
    <property type="project" value="UniProtKB-SubCell"/>
</dbReference>
<feature type="compositionally biased region" description="Polar residues" evidence="5">
    <location>
        <begin position="1359"/>
        <end position="1371"/>
    </location>
</feature>
<gene>
    <name evidence="7" type="ORF">AYL99_11379</name>
</gene>
<evidence type="ECO:0000256" key="3">
    <source>
        <dbReference type="ARBA" id="ARBA00022989"/>
    </source>
</evidence>
<dbReference type="GeneID" id="30015547"/>
<feature type="region of interest" description="Disordered" evidence="5">
    <location>
        <begin position="529"/>
        <end position="548"/>
    </location>
</feature>
<feature type="transmembrane region" description="Helical" evidence="6">
    <location>
        <begin position="1294"/>
        <end position="1316"/>
    </location>
</feature>
<dbReference type="Pfam" id="PF01544">
    <property type="entry name" value="CorA"/>
    <property type="match status" value="1"/>
</dbReference>
<name>A0A178Z3C4_9EURO</name>
<feature type="compositionally biased region" description="Polar residues" evidence="5">
    <location>
        <begin position="404"/>
        <end position="413"/>
    </location>
</feature>
<keyword evidence="2 6" id="KW-0812">Transmembrane</keyword>
<comment type="subcellular location">
    <subcellularLocation>
        <location evidence="1">Membrane</location>
        <topology evidence="1">Multi-pass membrane protein</topology>
    </subcellularLocation>
</comment>
<proteinExistence type="predicted"/>
<feature type="compositionally biased region" description="Basic and acidic residues" evidence="5">
    <location>
        <begin position="463"/>
        <end position="474"/>
    </location>
</feature>
<keyword evidence="8" id="KW-1185">Reference proteome</keyword>
<evidence type="ECO:0000256" key="6">
    <source>
        <dbReference type="SAM" id="Phobius"/>
    </source>
</evidence>
<dbReference type="RefSeq" id="XP_018687645.1">
    <property type="nucleotide sequence ID" value="XM_018842885.1"/>
</dbReference>
<sequence>MKVDEPPLLHPLYMSISSHPDFGPQTHARRSTTLSFKRQQHARHLYHIDSIERQDILSIRRYVDQHGREIGVVQSQTANSGPKGSYQCRWIHLQTTYRTLQDFQTFVATIDSVDQDERSLASILLSKVTAELEQVHTNGNFLKPRADRCDGHSGTDPSKWAIFLSTPYLQTGTLSSDSDARLECYRPQTLFEYFYRGQDTTLRDAKQMLRTKLGRSDILRVHSFWALLFSSGMTALDDAQLSCNNWPGTLVTSSPAPVDKMLGPSIQVEDISQVETGGPQIIRLLDPTDRNFFIPLEQCRTWFAMMDKVVGLCGRSFGQRAEIYHLSDEEGNEITAPEWQRFLGSQTDFSFTVRVSVYLHEAPGVPGLPGSDSLRDRNETSVLSRQSGSDDPRSRRSRPRRASKNINEPTVTNMGAREKRHNQCEPGKADQERRDQLEREVADVFRQDQSNPSETAFDDAAMDHSKDHSADHNEQTGIPFLPKGESGKDIVDSPSEMTEPEANEDKHPQQYPEARKKTSTRRNIRGTWAATRPPYPTINPVKTGSVSTRLRESYRGNSWALVPYKRPSGPGARLGTASPGLVGHAKETRQSHRRASSSYYPELLRNRDASALVPGEDGIRSQERDLKTRRRRKDPNYIVRSIPNIVTNVAPSPGKFDHIFYFPRHIVESSGVPVGARDTAERNGTTGNTAEGDKTLGFAAEPQTRPQVEEERRRPAWKSDPNKPDQLQPAPPPVFLWPIGSVKGQKQSKTSATAADKANKCQQSATNRPDSARLGDSDGNESNTGNSPDLRVLNFVLKQIHSDLTQGKRIQAHKPGAFSEKEAPIYKRLLESSKDAVAATVTSFCEASPTVKAEDEIESTHDIFVQVKLCCDILVEPLEFFLPHDYPSVVVKKFWYAVDEWIQGLQRLISANDQPPNATAVSKRHPGPARSPDVFYVVRADLAPRSVQEPDLKYPERDINRCDACRASQPYSQLANILEHLQKEHFLSATESEKGLKEWVRTGDLVDGFQLQCDARKVVGIVLDHCASLRALKNEIVTGTCHNGKFDDSTYRLPNGLVKGFERILMMVSYSGYAVSFALKAYQKTSRGFHSFVAPDHISHIVELGYGAEGAFEEARSNLMLMSRAKEFFTGIQYDTVGPEYFLMLLLGDLQDRATSRHPLNLIGMYREQVNHLHYEVNNRPRRRLLQEMQNLLEEASAVQALMDQAWEVLGDYERMLAPKGFKTTTKTREALYCDFENPLYSKLRQNYYKDNRGPGQAILVFTIVTIVFLPMSFVSGFLGMNTQDIRNLGEGQWIFWATAIPVTVFVVVLAVWIGYWSESLSLQLWDMKEKLLIAFNHADDERQHPAGKWKPGHDDESTAASGSNEPASWTSKLREAVHQHLLPWRDSVRRGEISHKAKDEHNEQV</sequence>
<protein>
    <submittedName>
        <fullName evidence="7">Uncharacterized protein</fullName>
    </submittedName>
</protein>
<feature type="region of interest" description="Disordered" evidence="5">
    <location>
        <begin position="611"/>
        <end position="632"/>
    </location>
</feature>
<feature type="region of interest" description="Disordered" evidence="5">
    <location>
        <begin position="1343"/>
        <end position="1371"/>
    </location>
</feature>
<feature type="compositionally biased region" description="Polar residues" evidence="5">
    <location>
        <begin position="744"/>
        <end position="753"/>
    </location>
</feature>
<feature type="region of interest" description="Disordered" evidence="5">
    <location>
        <begin position="673"/>
        <end position="788"/>
    </location>
</feature>
<feature type="compositionally biased region" description="Basic and acidic residues" evidence="5">
    <location>
        <begin position="617"/>
        <end position="626"/>
    </location>
</feature>
<keyword evidence="4 6" id="KW-0472">Membrane</keyword>
<evidence type="ECO:0000313" key="8">
    <source>
        <dbReference type="Proteomes" id="UP000078343"/>
    </source>
</evidence>
<accession>A0A178Z3C4</accession>